<dbReference type="InterPro" id="IPR001304">
    <property type="entry name" value="C-type_lectin-like"/>
</dbReference>
<dbReference type="InterPro" id="IPR016187">
    <property type="entry name" value="CTDL_fold"/>
</dbReference>
<keyword evidence="3" id="KW-1185">Reference proteome</keyword>
<dbReference type="SMART" id="SM00034">
    <property type="entry name" value="CLECT"/>
    <property type="match status" value="2"/>
</dbReference>
<proteinExistence type="predicted"/>
<sequence>MSLSDMILSYRSISDFSLSDMRLSDVYLSDISLSDGFCRTYNSHLATIETEGENIFLTDTIALIQNGVGKRDIHDLTQDFWIGGTDEVIEGVWVWASTGKDLTYTNWEPGQPDNWKNENCLSLVWWNIPGKWNDWYCSRNCHFICETELQNLLEIQHKEIIRTTGIYSSEVYKREYWIGGTDEVFENVWVWASTGKQFSYTNWYAGNPDNWKKVENCLELLVLLEIGVPGKWNDADCSLQVQFICEMEYVI</sequence>
<feature type="domain" description="C-type lectin" evidence="1">
    <location>
        <begin position="34"/>
        <end position="146"/>
    </location>
</feature>
<dbReference type="PANTHER" id="PTHR22803">
    <property type="entry name" value="MANNOSE, PHOSPHOLIPASE, LECTIN RECEPTOR RELATED"/>
    <property type="match status" value="1"/>
</dbReference>
<comment type="caution">
    <text evidence="2">The sequence shown here is derived from an EMBL/GenBank/DDBJ whole genome shotgun (WGS) entry which is preliminary data.</text>
</comment>
<dbReference type="InterPro" id="IPR016186">
    <property type="entry name" value="C-type_lectin-like/link_sf"/>
</dbReference>
<dbReference type="AlphaFoldDB" id="A0A8S3TFE8"/>
<gene>
    <name evidence="2" type="ORF">MEDL_44967</name>
</gene>
<dbReference type="PROSITE" id="PS50041">
    <property type="entry name" value="C_TYPE_LECTIN_2"/>
    <property type="match status" value="2"/>
</dbReference>
<evidence type="ECO:0000313" key="2">
    <source>
        <dbReference type="EMBL" id="CAG2232218.1"/>
    </source>
</evidence>
<dbReference type="CDD" id="cd00037">
    <property type="entry name" value="CLECT"/>
    <property type="match status" value="2"/>
</dbReference>
<protein>
    <recommendedName>
        <fullName evidence="1">C-type lectin domain-containing protein</fullName>
    </recommendedName>
</protein>
<reference evidence="2" key="1">
    <citation type="submission" date="2021-03" db="EMBL/GenBank/DDBJ databases">
        <authorList>
            <person name="Bekaert M."/>
        </authorList>
    </citation>
    <scope>NUCLEOTIDE SEQUENCE</scope>
</reference>
<dbReference type="Proteomes" id="UP000683360">
    <property type="component" value="Unassembled WGS sequence"/>
</dbReference>
<dbReference type="EMBL" id="CAJPWZ010002171">
    <property type="protein sequence ID" value="CAG2232218.1"/>
    <property type="molecule type" value="Genomic_DNA"/>
</dbReference>
<dbReference type="OrthoDB" id="6155413at2759"/>
<dbReference type="SUPFAM" id="SSF56436">
    <property type="entry name" value="C-type lectin-like"/>
    <property type="match status" value="2"/>
</dbReference>
<dbReference type="Pfam" id="PF00059">
    <property type="entry name" value="Lectin_C"/>
    <property type="match status" value="2"/>
</dbReference>
<dbReference type="Gene3D" id="3.10.100.10">
    <property type="entry name" value="Mannose-Binding Protein A, subunit A"/>
    <property type="match status" value="2"/>
</dbReference>
<name>A0A8S3TFE8_MYTED</name>
<evidence type="ECO:0000313" key="3">
    <source>
        <dbReference type="Proteomes" id="UP000683360"/>
    </source>
</evidence>
<accession>A0A8S3TFE8</accession>
<feature type="domain" description="C-type lectin" evidence="1">
    <location>
        <begin position="145"/>
        <end position="246"/>
    </location>
</feature>
<evidence type="ECO:0000259" key="1">
    <source>
        <dbReference type="PROSITE" id="PS50041"/>
    </source>
</evidence>
<organism evidence="2 3">
    <name type="scientific">Mytilus edulis</name>
    <name type="common">Blue mussel</name>
    <dbReference type="NCBI Taxonomy" id="6550"/>
    <lineage>
        <taxon>Eukaryota</taxon>
        <taxon>Metazoa</taxon>
        <taxon>Spiralia</taxon>
        <taxon>Lophotrochozoa</taxon>
        <taxon>Mollusca</taxon>
        <taxon>Bivalvia</taxon>
        <taxon>Autobranchia</taxon>
        <taxon>Pteriomorphia</taxon>
        <taxon>Mytilida</taxon>
        <taxon>Mytiloidea</taxon>
        <taxon>Mytilidae</taxon>
        <taxon>Mytilinae</taxon>
        <taxon>Mytilus</taxon>
    </lineage>
</organism>
<dbReference type="InterPro" id="IPR050111">
    <property type="entry name" value="C-type_lectin/snaclec_domain"/>
</dbReference>